<dbReference type="EMBL" id="KN716240">
    <property type="protein sequence ID" value="KJH49262.1"/>
    <property type="molecule type" value="Genomic_DNA"/>
</dbReference>
<keyword evidence="1" id="KW-0479">Metal-binding</keyword>
<sequence length="152" mass="16745">MDCTASSIEPLTSSSLELPLSSGICQEQNNQIRKKLRVIHSVKCRQNGVLAQVQLPQASAELLAQMPAKSVIQDDIRSGNGRFQLVRKRGRSEVWNLFGQVLDSLTNVRLPYVACYACKVLYTDTGGGTGNMTRHRCPIGLSYRSSAHGWLP</sequence>
<accession>A0A0D8XZH4</accession>
<evidence type="ECO:0000256" key="1">
    <source>
        <dbReference type="ARBA" id="ARBA00022723"/>
    </source>
</evidence>
<keyword evidence="7" id="KW-1185">Reference proteome</keyword>
<organism evidence="6 7">
    <name type="scientific">Dictyocaulus viviparus</name>
    <name type="common">Bovine lungworm</name>
    <dbReference type="NCBI Taxonomy" id="29172"/>
    <lineage>
        <taxon>Eukaryota</taxon>
        <taxon>Metazoa</taxon>
        <taxon>Ecdysozoa</taxon>
        <taxon>Nematoda</taxon>
        <taxon>Chromadorea</taxon>
        <taxon>Rhabditida</taxon>
        <taxon>Rhabditina</taxon>
        <taxon>Rhabditomorpha</taxon>
        <taxon>Strongyloidea</taxon>
        <taxon>Metastrongylidae</taxon>
        <taxon>Dictyocaulus</taxon>
    </lineage>
</organism>
<dbReference type="AlphaFoldDB" id="A0A0D8XZH4"/>
<dbReference type="PROSITE" id="PS50808">
    <property type="entry name" value="ZF_BED"/>
    <property type="match status" value="1"/>
</dbReference>
<name>A0A0D8XZH4_DICVI</name>
<dbReference type="GO" id="GO:0008270">
    <property type="term" value="F:zinc ion binding"/>
    <property type="evidence" value="ECO:0007669"/>
    <property type="project" value="UniProtKB-KW"/>
</dbReference>
<dbReference type="Proteomes" id="UP000053766">
    <property type="component" value="Unassembled WGS sequence"/>
</dbReference>
<dbReference type="InterPro" id="IPR003656">
    <property type="entry name" value="Znf_BED"/>
</dbReference>
<reference evidence="6 7" key="1">
    <citation type="submission" date="2013-11" db="EMBL/GenBank/DDBJ databases">
        <title>Draft genome of the bovine lungworm Dictyocaulus viviparus.</title>
        <authorList>
            <person name="Mitreva M."/>
        </authorList>
    </citation>
    <scope>NUCLEOTIDE SEQUENCE [LARGE SCALE GENOMIC DNA]</scope>
    <source>
        <strain evidence="6 7">HannoverDv2000</strain>
    </source>
</reference>
<feature type="domain" description="BED-type" evidence="5">
    <location>
        <begin position="89"/>
        <end position="152"/>
    </location>
</feature>
<evidence type="ECO:0000256" key="4">
    <source>
        <dbReference type="PROSITE-ProRule" id="PRU00027"/>
    </source>
</evidence>
<protein>
    <recommendedName>
        <fullName evidence="5">BED-type domain-containing protein</fullName>
    </recommendedName>
</protein>
<dbReference type="GO" id="GO:0003677">
    <property type="term" value="F:DNA binding"/>
    <property type="evidence" value="ECO:0007669"/>
    <property type="project" value="InterPro"/>
</dbReference>
<gene>
    <name evidence="6" type="ORF">DICVIV_04584</name>
</gene>
<dbReference type="STRING" id="29172.A0A0D8XZH4"/>
<proteinExistence type="predicted"/>
<keyword evidence="3" id="KW-0862">Zinc</keyword>
<reference evidence="7" key="2">
    <citation type="journal article" date="2016" name="Sci. Rep.">
        <title>Dictyocaulus viviparus genome, variome and transcriptome elucidate lungworm biology and support future intervention.</title>
        <authorList>
            <person name="McNulty S.N."/>
            <person name="Strube C."/>
            <person name="Rosa B.A."/>
            <person name="Martin J.C."/>
            <person name="Tyagi R."/>
            <person name="Choi Y.J."/>
            <person name="Wang Q."/>
            <person name="Hallsworth Pepin K."/>
            <person name="Zhang X."/>
            <person name="Ozersky P."/>
            <person name="Wilson R.K."/>
            <person name="Sternberg P.W."/>
            <person name="Gasser R.B."/>
            <person name="Mitreva M."/>
        </authorList>
    </citation>
    <scope>NUCLEOTIDE SEQUENCE [LARGE SCALE GENOMIC DNA]</scope>
    <source>
        <strain evidence="7">HannoverDv2000</strain>
    </source>
</reference>
<evidence type="ECO:0000259" key="5">
    <source>
        <dbReference type="PROSITE" id="PS50808"/>
    </source>
</evidence>
<dbReference type="OrthoDB" id="1607513at2759"/>
<evidence type="ECO:0000313" key="7">
    <source>
        <dbReference type="Proteomes" id="UP000053766"/>
    </source>
</evidence>
<keyword evidence="2 4" id="KW-0863">Zinc-finger</keyword>
<evidence type="ECO:0000313" key="6">
    <source>
        <dbReference type="EMBL" id="KJH49262.1"/>
    </source>
</evidence>
<evidence type="ECO:0000256" key="2">
    <source>
        <dbReference type="ARBA" id="ARBA00022771"/>
    </source>
</evidence>
<evidence type="ECO:0000256" key="3">
    <source>
        <dbReference type="ARBA" id="ARBA00022833"/>
    </source>
</evidence>